<name>A0A9D4AZN4_9SAUR</name>
<evidence type="ECO:0000256" key="2">
    <source>
        <dbReference type="ARBA" id="ARBA00022729"/>
    </source>
</evidence>
<dbReference type="SMART" id="SM00082">
    <property type="entry name" value="LRRCT"/>
    <property type="match status" value="1"/>
</dbReference>
<dbReference type="InterPro" id="IPR003591">
    <property type="entry name" value="Leu-rich_rpt_typical-subtyp"/>
</dbReference>
<dbReference type="FunFam" id="3.80.10.10:FF:000770">
    <property type="entry name" value="Uncharacterized protein"/>
    <property type="match status" value="1"/>
</dbReference>
<dbReference type="InterPro" id="IPR032675">
    <property type="entry name" value="LRR_dom_sf"/>
</dbReference>
<dbReference type="InterPro" id="IPR000483">
    <property type="entry name" value="Cys-rich_flank_reg_C"/>
</dbReference>
<evidence type="ECO:0000256" key="1">
    <source>
        <dbReference type="ARBA" id="ARBA00022614"/>
    </source>
</evidence>
<evidence type="ECO:0000313" key="7">
    <source>
        <dbReference type="EMBL" id="KAH1174766.1"/>
    </source>
</evidence>
<dbReference type="AlphaFoldDB" id="A0A9D4AZN4"/>
<accession>A0A9D4AZN4</accession>
<evidence type="ECO:0000259" key="6">
    <source>
        <dbReference type="SMART" id="SM00082"/>
    </source>
</evidence>
<keyword evidence="1" id="KW-0433">Leucine-rich repeat</keyword>
<feature type="region of interest" description="Disordered" evidence="5">
    <location>
        <begin position="1"/>
        <end position="67"/>
    </location>
</feature>
<dbReference type="GO" id="GO:0005886">
    <property type="term" value="C:plasma membrane"/>
    <property type="evidence" value="ECO:0007669"/>
    <property type="project" value="TreeGrafter"/>
</dbReference>
<organism evidence="7 8">
    <name type="scientific">Mauremys mutica</name>
    <name type="common">yellowpond turtle</name>
    <dbReference type="NCBI Taxonomy" id="74926"/>
    <lineage>
        <taxon>Eukaryota</taxon>
        <taxon>Metazoa</taxon>
        <taxon>Chordata</taxon>
        <taxon>Craniata</taxon>
        <taxon>Vertebrata</taxon>
        <taxon>Euteleostomi</taxon>
        <taxon>Archelosauria</taxon>
        <taxon>Testudinata</taxon>
        <taxon>Testudines</taxon>
        <taxon>Cryptodira</taxon>
        <taxon>Durocryptodira</taxon>
        <taxon>Testudinoidea</taxon>
        <taxon>Geoemydidae</taxon>
        <taxon>Geoemydinae</taxon>
        <taxon>Mauremys</taxon>
    </lineage>
</organism>
<evidence type="ECO:0000313" key="8">
    <source>
        <dbReference type="Proteomes" id="UP000827986"/>
    </source>
</evidence>
<dbReference type="SMART" id="SM00369">
    <property type="entry name" value="LRR_TYP"/>
    <property type="match status" value="8"/>
</dbReference>
<dbReference type="SUPFAM" id="SSF52058">
    <property type="entry name" value="L domain-like"/>
    <property type="match status" value="1"/>
</dbReference>
<protein>
    <recommendedName>
        <fullName evidence="6">LRRCT domain-containing protein</fullName>
    </recommendedName>
</protein>
<sequence length="447" mass="48286">MDGALRWGGDFSPAVNPQPDCSPGGNKRENNIAPGLTGWHDRYKEPAPGTRRPVSQQRGVARDETQPGGIAVRASLSASQVPLPPTSRDGPACVSPCRMGRLGIAVLAALMSSLPCWLGAPCPPVPTPSNITEFVCTSPSLSSFPTGFPEETLMISVEFTNLSSIGPDALQQLPKLRELHLSSNQLRSLPGSLFRDLPALRVLDLTSNLLEDLPPEIVDSYSPLQHLVLNGNRLAALEPAWFQTLGELEWLDVSNNRLQALPPNCFQNLSSLKILDLSNNQLDRLAPELLAGLLSLERLNLEGNRLHSIVEHTFDLVPHLSHLFLQHNNLSSLPVQLFRELGQLGHLDLSNNSLTSLAPCFSEQNLTLELDLSGNPWACDCAMLSYMQWVTGRSVGLSAPQHTLCETPENLKGQTVAAATQDKLTASCSAAPAERPSPCSLPRGQAS</sequence>
<feature type="region of interest" description="Disordered" evidence="5">
    <location>
        <begin position="428"/>
        <end position="447"/>
    </location>
</feature>
<comment type="caution">
    <text evidence="7">The sequence shown here is derived from an EMBL/GenBank/DDBJ whole genome shotgun (WGS) entry which is preliminary data.</text>
</comment>
<feature type="domain" description="LRRCT" evidence="6">
    <location>
        <begin position="375"/>
        <end position="429"/>
    </location>
</feature>
<keyword evidence="3" id="KW-0677">Repeat</keyword>
<keyword evidence="4" id="KW-0325">Glycoprotein</keyword>
<dbReference type="Gene3D" id="3.80.10.10">
    <property type="entry name" value="Ribonuclease Inhibitor"/>
    <property type="match status" value="2"/>
</dbReference>
<reference evidence="7" key="1">
    <citation type="submission" date="2021-09" db="EMBL/GenBank/DDBJ databases">
        <title>The genome of Mauremys mutica provides insights into the evolution of semi-aquatic lifestyle.</title>
        <authorList>
            <person name="Gong S."/>
            <person name="Gao Y."/>
        </authorList>
    </citation>
    <scope>NUCLEOTIDE SEQUENCE</scope>
    <source>
        <strain evidence="7">MM-2020</strain>
        <tissue evidence="7">Muscle</tissue>
    </source>
</reference>
<keyword evidence="8" id="KW-1185">Reference proteome</keyword>
<keyword evidence="2" id="KW-0732">Signal</keyword>
<gene>
    <name evidence="7" type="ORF">KIL84_008757</name>
</gene>
<dbReference type="InterPro" id="IPR050541">
    <property type="entry name" value="LRR_TM_domain-containing"/>
</dbReference>
<dbReference type="Proteomes" id="UP000827986">
    <property type="component" value="Unassembled WGS sequence"/>
</dbReference>
<dbReference type="InterPro" id="IPR001611">
    <property type="entry name" value="Leu-rich_rpt"/>
</dbReference>
<evidence type="ECO:0000256" key="5">
    <source>
        <dbReference type="SAM" id="MobiDB-lite"/>
    </source>
</evidence>
<proteinExistence type="predicted"/>
<dbReference type="EMBL" id="JAHDVG010000479">
    <property type="protein sequence ID" value="KAH1174766.1"/>
    <property type="molecule type" value="Genomic_DNA"/>
</dbReference>
<dbReference type="SMART" id="SM00364">
    <property type="entry name" value="LRR_BAC"/>
    <property type="match status" value="6"/>
</dbReference>
<dbReference type="PROSITE" id="PS51450">
    <property type="entry name" value="LRR"/>
    <property type="match status" value="5"/>
</dbReference>
<evidence type="ECO:0000256" key="4">
    <source>
        <dbReference type="ARBA" id="ARBA00023180"/>
    </source>
</evidence>
<evidence type="ECO:0000256" key="3">
    <source>
        <dbReference type="ARBA" id="ARBA00022737"/>
    </source>
</evidence>
<dbReference type="Pfam" id="PF13855">
    <property type="entry name" value="LRR_8"/>
    <property type="match status" value="3"/>
</dbReference>
<dbReference type="PANTHER" id="PTHR24369">
    <property type="entry name" value="ANTIGEN BSP, PUTATIVE-RELATED"/>
    <property type="match status" value="1"/>
</dbReference>
<dbReference type="PRINTS" id="PR00019">
    <property type="entry name" value="LEURICHRPT"/>
</dbReference>
<dbReference type="PANTHER" id="PTHR24369:SF213">
    <property type="entry name" value="INSULIN LIKE GROWTH FACTOR BINDING PROTEIN ACID LABILE SUBUNIT"/>
    <property type="match status" value="1"/>
</dbReference>